<accession>A0A383AJW2</accession>
<dbReference type="EMBL" id="UINC01192623">
    <property type="protein sequence ID" value="SVE07861.1"/>
    <property type="molecule type" value="Genomic_DNA"/>
</dbReference>
<protein>
    <submittedName>
        <fullName evidence="1">Uncharacterized protein</fullName>
    </submittedName>
</protein>
<organism evidence="1">
    <name type="scientific">marine metagenome</name>
    <dbReference type="NCBI Taxonomy" id="408172"/>
    <lineage>
        <taxon>unclassified sequences</taxon>
        <taxon>metagenomes</taxon>
        <taxon>ecological metagenomes</taxon>
    </lineage>
</organism>
<evidence type="ECO:0000313" key="1">
    <source>
        <dbReference type="EMBL" id="SVE07861.1"/>
    </source>
</evidence>
<name>A0A383AJW2_9ZZZZ</name>
<dbReference type="AlphaFoldDB" id="A0A383AJW2"/>
<proteinExistence type="predicted"/>
<gene>
    <name evidence="1" type="ORF">METZ01_LOCUS460715</name>
</gene>
<feature type="non-terminal residue" evidence="1">
    <location>
        <position position="47"/>
    </location>
</feature>
<reference evidence="1" key="1">
    <citation type="submission" date="2018-05" db="EMBL/GenBank/DDBJ databases">
        <authorList>
            <person name="Lanie J.A."/>
            <person name="Ng W.-L."/>
            <person name="Kazmierczak K.M."/>
            <person name="Andrzejewski T.M."/>
            <person name="Davidsen T.M."/>
            <person name="Wayne K.J."/>
            <person name="Tettelin H."/>
            <person name="Glass J.I."/>
            <person name="Rusch D."/>
            <person name="Podicherti R."/>
            <person name="Tsui H.-C.T."/>
            <person name="Winkler M.E."/>
        </authorList>
    </citation>
    <scope>NUCLEOTIDE SEQUENCE</scope>
</reference>
<sequence length="47" mass="5065">MNTFLLSSFFTFATLLAPHSYADLADLKQAKLKRGIVLVAGNIGPNV</sequence>